<accession>A0A5A7NUV1</accession>
<protein>
    <submittedName>
        <fullName evidence="2">Uncharacterized protein</fullName>
    </submittedName>
</protein>
<gene>
    <name evidence="2" type="ORF">NCCP1664_22220</name>
</gene>
<feature type="region of interest" description="Disordered" evidence="1">
    <location>
        <begin position="1"/>
        <end position="42"/>
    </location>
</feature>
<keyword evidence="3" id="KW-1185">Reference proteome</keyword>
<dbReference type="EMBL" id="BKDJ01000011">
    <property type="protein sequence ID" value="GER23727.1"/>
    <property type="molecule type" value="Genomic_DNA"/>
</dbReference>
<evidence type="ECO:0000313" key="2">
    <source>
        <dbReference type="EMBL" id="GER23727.1"/>
    </source>
</evidence>
<evidence type="ECO:0000256" key="1">
    <source>
        <dbReference type="SAM" id="MobiDB-lite"/>
    </source>
</evidence>
<feature type="compositionally biased region" description="Polar residues" evidence="1">
    <location>
        <begin position="64"/>
        <end position="82"/>
    </location>
</feature>
<comment type="caution">
    <text evidence="2">The sequence shown here is derived from an EMBL/GenBank/DDBJ whole genome shotgun (WGS) entry which is preliminary data.</text>
</comment>
<sequence length="82" mass="8914">MQTTQKYIDPDAQGVTDLSNLEAGKPSPDTFRRQKKGAEGVAAKRETALIPRKYGEVGLPQRAPSGTQTHTTTIASRTFRPS</sequence>
<feature type="region of interest" description="Disordered" evidence="1">
    <location>
        <begin position="55"/>
        <end position="82"/>
    </location>
</feature>
<name>A0A5A7NUV1_9MICC</name>
<proteinExistence type="predicted"/>
<organism evidence="2 3">
    <name type="scientific">Zafaria cholistanensis</name>
    <dbReference type="NCBI Taxonomy" id="1682741"/>
    <lineage>
        <taxon>Bacteria</taxon>
        <taxon>Bacillati</taxon>
        <taxon>Actinomycetota</taxon>
        <taxon>Actinomycetes</taxon>
        <taxon>Micrococcales</taxon>
        <taxon>Micrococcaceae</taxon>
        <taxon>Zafaria</taxon>
    </lineage>
</organism>
<dbReference type="AlphaFoldDB" id="A0A5A7NUV1"/>
<evidence type="ECO:0000313" key="3">
    <source>
        <dbReference type="Proteomes" id="UP000325307"/>
    </source>
</evidence>
<reference evidence="2 3" key="1">
    <citation type="submission" date="2019-09" db="EMBL/GenBank/DDBJ databases">
        <title>Arthrobacter zafarii sp. nov., a moderately thermotolerant and halotolerant actinobacterium isolated from Cholistan desert soil of Pakistan.</title>
        <authorList>
            <person name="Amin A."/>
            <person name="Ahmed I."/>
            <person name="Khalid N."/>
            <person name="Schumann P."/>
            <person name="Busse H.J."/>
            <person name="Khan I.U."/>
            <person name="Li S."/>
            <person name="Li W.J."/>
        </authorList>
    </citation>
    <scope>NUCLEOTIDE SEQUENCE [LARGE SCALE GENOMIC DNA]</scope>
    <source>
        <strain evidence="2 3">NCCP-1664</strain>
    </source>
</reference>
<feature type="compositionally biased region" description="Basic and acidic residues" evidence="1">
    <location>
        <begin position="30"/>
        <end position="42"/>
    </location>
</feature>
<dbReference type="Proteomes" id="UP000325307">
    <property type="component" value="Unassembled WGS sequence"/>
</dbReference>